<proteinExistence type="predicted"/>
<sequence>MRTTYGIRPMVAATLFTFIVLLGLLSPSQARAAEVRVQTAQLLPPGVNTCAPGVVSGFTPYVYDGSLHSFEFVVGDSSYVAIAASAGTVNIPFNQMSRQVSPQGVRIHADMETTSVRESLPITVTMLSAKGGSEPVCISVISTIVELTAEELTQLPPAPLSTLAPTPSTPTTVTPQPKPTTPSATKPSTSTIGGEKGPTTTATSAAFATTQNILKDICIGAGAARLWLILLALFAAIVAFAAFGQPQLPPSMRTQEWTAAAIVVPFLLLFGLWYFAESCRTSPWVPVIATIIALAGLSVAFWERSGTGPVSTQTIINLPGAKK</sequence>
<dbReference type="Proteomes" id="UP000177958">
    <property type="component" value="Unassembled WGS sequence"/>
</dbReference>
<evidence type="ECO:0000256" key="1">
    <source>
        <dbReference type="SAM" id="MobiDB-lite"/>
    </source>
</evidence>
<keyword evidence="2" id="KW-0812">Transmembrane</keyword>
<keyword evidence="3" id="KW-0732">Signal</keyword>
<feature type="region of interest" description="Disordered" evidence="1">
    <location>
        <begin position="156"/>
        <end position="201"/>
    </location>
</feature>
<reference evidence="4 5" key="1">
    <citation type="journal article" date="2016" name="Nat. Commun.">
        <title>Thousands of microbial genomes shed light on interconnected biogeochemical processes in an aquifer system.</title>
        <authorList>
            <person name="Anantharaman K."/>
            <person name="Brown C.T."/>
            <person name="Hug L.A."/>
            <person name="Sharon I."/>
            <person name="Castelle C.J."/>
            <person name="Probst A.J."/>
            <person name="Thomas B.C."/>
            <person name="Singh A."/>
            <person name="Wilkins M.J."/>
            <person name="Karaoz U."/>
            <person name="Brodie E.L."/>
            <person name="Williams K.H."/>
            <person name="Hubbard S.S."/>
            <person name="Banfield J.F."/>
        </authorList>
    </citation>
    <scope>NUCLEOTIDE SEQUENCE [LARGE SCALE GENOMIC DNA]</scope>
</reference>
<comment type="caution">
    <text evidence="4">The sequence shown here is derived from an EMBL/GenBank/DDBJ whole genome shotgun (WGS) entry which is preliminary data.</text>
</comment>
<accession>A0A1F6D9I1</accession>
<feature type="signal peptide" evidence="3">
    <location>
        <begin position="1"/>
        <end position="32"/>
    </location>
</feature>
<organism evidence="4 5">
    <name type="scientific">Candidatus Kaiserbacteria bacterium RIFCSPHIGHO2_01_FULL_55_17</name>
    <dbReference type="NCBI Taxonomy" id="1798484"/>
    <lineage>
        <taxon>Bacteria</taxon>
        <taxon>Candidatus Kaiseribacteriota</taxon>
    </lineage>
</organism>
<evidence type="ECO:0000256" key="2">
    <source>
        <dbReference type="SAM" id="Phobius"/>
    </source>
</evidence>
<feature type="chain" id="PRO_5009523737" evidence="3">
    <location>
        <begin position="33"/>
        <end position="323"/>
    </location>
</feature>
<dbReference type="AlphaFoldDB" id="A0A1F6D9I1"/>
<keyword evidence="2" id="KW-0472">Membrane</keyword>
<feature type="compositionally biased region" description="Low complexity" evidence="1">
    <location>
        <begin position="156"/>
        <end position="191"/>
    </location>
</feature>
<evidence type="ECO:0000256" key="3">
    <source>
        <dbReference type="SAM" id="SignalP"/>
    </source>
</evidence>
<dbReference type="EMBL" id="MFKX01000006">
    <property type="protein sequence ID" value="OGG58113.1"/>
    <property type="molecule type" value="Genomic_DNA"/>
</dbReference>
<gene>
    <name evidence="4" type="ORF">A2853_01175</name>
</gene>
<feature type="transmembrane region" description="Helical" evidence="2">
    <location>
        <begin position="226"/>
        <end position="245"/>
    </location>
</feature>
<evidence type="ECO:0000313" key="5">
    <source>
        <dbReference type="Proteomes" id="UP000177958"/>
    </source>
</evidence>
<keyword evidence="2" id="KW-1133">Transmembrane helix</keyword>
<feature type="transmembrane region" description="Helical" evidence="2">
    <location>
        <begin position="257"/>
        <end position="276"/>
    </location>
</feature>
<evidence type="ECO:0000313" key="4">
    <source>
        <dbReference type="EMBL" id="OGG58113.1"/>
    </source>
</evidence>
<protein>
    <submittedName>
        <fullName evidence="4">Uncharacterized protein</fullName>
    </submittedName>
</protein>
<name>A0A1F6D9I1_9BACT</name>
<feature type="transmembrane region" description="Helical" evidence="2">
    <location>
        <begin position="282"/>
        <end position="302"/>
    </location>
</feature>